<dbReference type="EMBL" id="PJNB01000001">
    <property type="protein sequence ID" value="PKW14028.1"/>
    <property type="molecule type" value="Genomic_DNA"/>
</dbReference>
<sequence length="79" mass="8662">MTHSKDESNVKIGRWAAFGYQNHVIPDDDPRRDGPELIAVCGVMTAPEDIGGRDQRTTCSVCAAEVRSGRIEVRPMSFG</sequence>
<dbReference type="AlphaFoldDB" id="A0A2N3XTK2"/>
<reference evidence="1" key="1">
    <citation type="submission" date="2017-12" db="EMBL/GenBank/DDBJ databases">
        <title>Sequencing the genomes of 1000 Actinobacteria strains.</title>
        <authorList>
            <person name="Klenk H.-P."/>
        </authorList>
    </citation>
    <scope>NUCLEOTIDE SEQUENCE [LARGE SCALE GENOMIC DNA]</scope>
    <source>
        <strain evidence="1">DSM 44228</strain>
    </source>
</reference>
<evidence type="ECO:0000313" key="2">
    <source>
        <dbReference type="Proteomes" id="UP000233786"/>
    </source>
</evidence>
<evidence type="ECO:0000313" key="1">
    <source>
        <dbReference type="EMBL" id="PKW14028.1"/>
    </source>
</evidence>
<comment type="caution">
    <text evidence="1">The sequence shown here is derived from an EMBL/GenBank/DDBJ whole genome shotgun (WGS) entry which is preliminary data.</text>
</comment>
<keyword evidence="2" id="KW-1185">Reference proteome</keyword>
<dbReference type="STRING" id="994479.GCA_000194155_04313"/>
<dbReference type="RefSeq" id="WP_010308705.1">
    <property type="nucleotide sequence ID" value="NZ_CP061007.1"/>
</dbReference>
<gene>
    <name evidence="1" type="ORF">A8926_1605</name>
</gene>
<dbReference type="OrthoDB" id="3693660at2"/>
<proteinExistence type="predicted"/>
<name>A0A2N3XTK2_SACSN</name>
<protein>
    <submittedName>
        <fullName evidence="1">Uncharacterized protein</fullName>
    </submittedName>
</protein>
<organism evidence="1 2">
    <name type="scientific">Saccharopolyspora spinosa</name>
    <dbReference type="NCBI Taxonomy" id="60894"/>
    <lineage>
        <taxon>Bacteria</taxon>
        <taxon>Bacillati</taxon>
        <taxon>Actinomycetota</taxon>
        <taxon>Actinomycetes</taxon>
        <taxon>Pseudonocardiales</taxon>
        <taxon>Pseudonocardiaceae</taxon>
        <taxon>Saccharopolyspora</taxon>
    </lineage>
</organism>
<accession>A0A2N3XTK2</accession>
<dbReference type="Proteomes" id="UP000233786">
    <property type="component" value="Unassembled WGS sequence"/>
</dbReference>